<dbReference type="HOGENOM" id="CLU_1855491_0_0_1"/>
<evidence type="ECO:0000313" key="1">
    <source>
        <dbReference type="EMBL" id="KIK57876.1"/>
    </source>
</evidence>
<evidence type="ECO:0000313" key="2">
    <source>
        <dbReference type="Proteomes" id="UP000053593"/>
    </source>
</evidence>
<dbReference type="OrthoDB" id="3259198at2759"/>
<accession>A0A0D0BRN4</accession>
<sequence length="138" mass="15030">MADIMWNSLEKYKIVDCIIALVMDNALNNDAMVEAFADKCILHNIPLSERNAHMHCMPHTIHLAALKLLEAIGGVSHSSQIEEPYQDSVTVPVGCGFDDDAVVQQDNGDNETDITTLKYAIGKDLVLGTALKDCLSCA</sequence>
<organism evidence="1 2">
    <name type="scientific">Collybiopsis luxurians FD-317 M1</name>
    <dbReference type="NCBI Taxonomy" id="944289"/>
    <lineage>
        <taxon>Eukaryota</taxon>
        <taxon>Fungi</taxon>
        <taxon>Dikarya</taxon>
        <taxon>Basidiomycota</taxon>
        <taxon>Agaricomycotina</taxon>
        <taxon>Agaricomycetes</taxon>
        <taxon>Agaricomycetidae</taxon>
        <taxon>Agaricales</taxon>
        <taxon>Marasmiineae</taxon>
        <taxon>Omphalotaceae</taxon>
        <taxon>Collybiopsis</taxon>
        <taxon>Collybiopsis luxurians</taxon>
    </lineage>
</organism>
<dbReference type="AlphaFoldDB" id="A0A0D0BRN4"/>
<protein>
    <submittedName>
        <fullName evidence="1">Uncharacterized protein</fullName>
    </submittedName>
</protein>
<dbReference type="Proteomes" id="UP000053593">
    <property type="component" value="Unassembled WGS sequence"/>
</dbReference>
<proteinExistence type="predicted"/>
<name>A0A0D0BRN4_9AGAR</name>
<reference evidence="1 2" key="1">
    <citation type="submission" date="2014-04" db="EMBL/GenBank/DDBJ databases">
        <title>Evolutionary Origins and Diversification of the Mycorrhizal Mutualists.</title>
        <authorList>
            <consortium name="DOE Joint Genome Institute"/>
            <consortium name="Mycorrhizal Genomics Consortium"/>
            <person name="Kohler A."/>
            <person name="Kuo A."/>
            <person name="Nagy L.G."/>
            <person name="Floudas D."/>
            <person name="Copeland A."/>
            <person name="Barry K.W."/>
            <person name="Cichocki N."/>
            <person name="Veneault-Fourrey C."/>
            <person name="LaButti K."/>
            <person name="Lindquist E.A."/>
            <person name="Lipzen A."/>
            <person name="Lundell T."/>
            <person name="Morin E."/>
            <person name="Murat C."/>
            <person name="Riley R."/>
            <person name="Ohm R."/>
            <person name="Sun H."/>
            <person name="Tunlid A."/>
            <person name="Henrissat B."/>
            <person name="Grigoriev I.V."/>
            <person name="Hibbett D.S."/>
            <person name="Martin F."/>
        </authorList>
    </citation>
    <scope>NUCLEOTIDE SEQUENCE [LARGE SCALE GENOMIC DNA]</scope>
    <source>
        <strain evidence="1 2">FD-317 M1</strain>
    </source>
</reference>
<dbReference type="EMBL" id="KN834788">
    <property type="protein sequence ID" value="KIK57876.1"/>
    <property type="molecule type" value="Genomic_DNA"/>
</dbReference>
<gene>
    <name evidence="1" type="ORF">GYMLUDRAFT_60979</name>
</gene>
<keyword evidence="2" id="KW-1185">Reference proteome</keyword>